<reference evidence="9" key="1">
    <citation type="submission" date="2016-10" db="EMBL/GenBank/DDBJ databases">
        <authorList>
            <person name="Varghese N."/>
            <person name="Submissions S."/>
        </authorList>
    </citation>
    <scope>NUCLEOTIDE SEQUENCE [LARGE SCALE GENOMIC DNA]</scope>
    <source>
        <strain evidence="9">DSM 5918</strain>
    </source>
</reference>
<dbReference type="GO" id="GO:0031419">
    <property type="term" value="F:cobalamin binding"/>
    <property type="evidence" value="ECO:0007669"/>
    <property type="project" value="InterPro"/>
</dbReference>
<keyword evidence="5" id="KW-0411">Iron-sulfur</keyword>
<dbReference type="GO" id="GO:0005829">
    <property type="term" value="C:cytosol"/>
    <property type="evidence" value="ECO:0007669"/>
    <property type="project" value="TreeGrafter"/>
</dbReference>
<accession>A0A1I3SF38</accession>
<dbReference type="Gene3D" id="3.80.30.20">
    <property type="entry name" value="tm_1862 like domain"/>
    <property type="match status" value="1"/>
</dbReference>
<dbReference type="PANTHER" id="PTHR43409:SF16">
    <property type="entry name" value="SLR0320 PROTEIN"/>
    <property type="match status" value="1"/>
</dbReference>
<dbReference type="Proteomes" id="UP000198635">
    <property type="component" value="Unassembled WGS sequence"/>
</dbReference>
<evidence type="ECO:0000256" key="3">
    <source>
        <dbReference type="ARBA" id="ARBA00022723"/>
    </source>
</evidence>
<feature type="domain" description="B12-binding" evidence="6">
    <location>
        <begin position="2"/>
        <end position="133"/>
    </location>
</feature>
<dbReference type="EMBL" id="FORX01000004">
    <property type="protein sequence ID" value="SFJ56602.1"/>
    <property type="molecule type" value="Genomic_DNA"/>
</dbReference>
<dbReference type="InterPro" id="IPR007197">
    <property type="entry name" value="rSAM"/>
</dbReference>
<dbReference type="InterPro" id="IPR051198">
    <property type="entry name" value="BchE-like"/>
</dbReference>
<evidence type="ECO:0000256" key="1">
    <source>
        <dbReference type="ARBA" id="ARBA00001966"/>
    </source>
</evidence>
<dbReference type="Gene3D" id="3.40.50.280">
    <property type="entry name" value="Cobalamin-binding domain"/>
    <property type="match status" value="1"/>
</dbReference>
<organism evidence="8 9">
    <name type="scientific">Desulfomicrobium apsheronum</name>
    <dbReference type="NCBI Taxonomy" id="52560"/>
    <lineage>
        <taxon>Bacteria</taxon>
        <taxon>Pseudomonadati</taxon>
        <taxon>Thermodesulfobacteriota</taxon>
        <taxon>Desulfovibrionia</taxon>
        <taxon>Desulfovibrionales</taxon>
        <taxon>Desulfomicrobiaceae</taxon>
        <taxon>Desulfomicrobium</taxon>
    </lineage>
</organism>
<name>A0A1I3SF38_9BACT</name>
<protein>
    <submittedName>
        <fullName evidence="8">Radical SAM superfamily enzyme YgiQ, UPF0313 family</fullName>
    </submittedName>
</protein>
<dbReference type="GO" id="GO:0046872">
    <property type="term" value="F:metal ion binding"/>
    <property type="evidence" value="ECO:0007669"/>
    <property type="project" value="UniProtKB-KW"/>
</dbReference>
<evidence type="ECO:0000256" key="2">
    <source>
        <dbReference type="ARBA" id="ARBA00022691"/>
    </source>
</evidence>
<dbReference type="Pfam" id="PF04055">
    <property type="entry name" value="Radical_SAM"/>
    <property type="match status" value="1"/>
</dbReference>
<evidence type="ECO:0000256" key="5">
    <source>
        <dbReference type="ARBA" id="ARBA00023014"/>
    </source>
</evidence>
<dbReference type="SUPFAM" id="SSF102114">
    <property type="entry name" value="Radical SAM enzymes"/>
    <property type="match status" value="1"/>
</dbReference>
<dbReference type="GO" id="GO:0003824">
    <property type="term" value="F:catalytic activity"/>
    <property type="evidence" value="ECO:0007669"/>
    <property type="project" value="InterPro"/>
</dbReference>
<keyword evidence="2" id="KW-0949">S-adenosyl-L-methionine</keyword>
<dbReference type="InterPro" id="IPR058240">
    <property type="entry name" value="rSAM_sf"/>
</dbReference>
<dbReference type="Pfam" id="PF02310">
    <property type="entry name" value="B12-binding"/>
    <property type="match status" value="1"/>
</dbReference>
<dbReference type="InterPro" id="IPR023404">
    <property type="entry name" value="rSAM_horseshoe"/>
</dbReference>
<evidence type="ECO:0000313" key="9">
    <source>
        <dbReference type="Proteomes" id="UP000198635"/>
    </source>
</evidence>
<dbReference type="STRING" id="52560.SAMN04488082_104117"/>
<dbReference type="PANTHER" id="PTHR43409">
    <property type="entry name" value="ANAEROBIC MAGNESIUM-PROTOPORPHYRIN IX MONOMETHYL ESTER CYCLASE-RELATED"/>
    <property type="match status" value="1"/>
</dbReference>
<dbReference type="SMART" id="SM00729">
    <property type="entry name" value="Elp3"/>
    <property type="match status" value="1"/>
</dbReference>
<comment type="cofactor">
    <cofactor evidence="1">
        <name>[4Fe-4S] cluster</name>
        <dbReference type="ChEBI" id="CHEBI:49883"/>
    </cofactor>
</comment>
<dbReference type="SFLD" id="SFLDG01082">
    <property type="entry name" value="B12-binding_domain_containing"/>
    <property type="match status" value="1"/>
</dbReference>
<feature type="domain" description="Radical SAM core" evidence="7">
    <location>
        <begin position="158"/>
        <end position="381"/>
    </location>
</feature>
<dbReference type="OrthoDB" id="9804952at2"/>
<evidence type="ECO:0000259" key="7">
    <source>
        <dbReference type="PROSITE" id="PS51918"/>
    </source>
</evidence>
<gene>
    <name evidence="8" type="ORF">SAMN04488082_104117</name>
</gene>
<dbReference type="RefSeq" id="WP_092373231.1">
    <property type="nucleotide sequence ID" value="NZ_FORX01000004.1"/>
</dbReference>
<dbReference type="SFLD" id="SFLDS00029">
    <property type="entry name" value="Radical_SAM"/>
    <property type="match status" value="1"/>
</dbReference>
<dbReference type="PROSITE" id="PS51332">
    <property type="entry name" value="B12_BINDING"/>
    <property type="match status" value="1"/>
</dbReference>
<dbReference type="InterPro" id="IPR006638">
    <property type="entry name" value="Elp3/MiaA/NifB-like_rSAM"/>
</dbReference>
<dbReference type="InterPro" id="IPR025288">
    <property type="entry name" value="DUF4080"/>
</dbReference>
<evidence type="ECO:0000256" key="4">
    <source>
        <dbReference type="ARBA" id="ARBA00023004"/>
    </source>
</evidence>
<dbReference type="GO" id="GO:0051536">
    <property type="term" value="F:iron-sulfur cluster binding"/>
    <property type="evidence" value="ECO:0007669"/>
    <property type="project" value="UniProtKB-KW"/>
</dbReference>
<dbReference type="Pfam" id="PF13311">
    <property type="entry name" value="DUF4080"/>
    <property type="match status" value="1"/>
</dbReference>
<keyword evidence="9" id="KW-1185">Reference proteome</keyword>
<evidence type="ECO:0000259" key="6">
    <source>
        <dbReference type="PROSITE" id="PS51332"/>
    </source>
</evidence>
<keyword evidence="3" id="KW-0479">Metal-binding</keyword>
<evidence type="ECO:0000313" key="8">
    <source>
        <dbReference type="EMBL" id="SFJ56602.1"/>
    </source>
</evidence>
<dbReference type="AlphaFoldDB" id="A0A1I3SF38"/>
<dbReference type="InterPro" id="IPR006158">
    <property type="entry name" value="Cobalamin-bd"/>
</dbReference>
<proteinExistence type="predicted"/>
<keyword evidence="4" id="KW-0408">Iron</keyword>
<sequence length="505" mass="57541">MHDIVLTTLNARYIHPAIGLRYLHANLHDLRPRAVVQEFVISEQLVDIAEKILAHRPRIIGLGVYIWNGKECEQLVRILKTLAPETLLVLGGPEVSHFPHRLDFSMADHVICGEGEERFYQLCCAYLTGGTGMPRIITASPPDPDRLVMPYALYTDEDIAHRVIYVEASRGCPFSCEFCLSSIDKKVRYFDPDRFLRELATLWERGARNFKFIDRTFNLSMQRVGPILDFFLRQEPPFLVHFEVVPEHFPDELREQLAQFPPGTLQLEVGIQTLNADVAASIHRRLDMDRITANLRFLEEKTNAHLHVDLIIGLPGESADSFGRNLNRLANLTRAEIQLGVLKKLSGTTLNRHDAVHGMTYLPYPPYEILANDLIDFKTMQDLKRMARFWDLLYNSGNFNGSVRLLWPDQDVYAGFLRFSKWLYGATLSTWQIALKRLAELLFAYLTEELGLSDNEAANAIAADLLKVKGRPLPLVISDNMTFHPRSLEARSTSGPGKRQAKHLE</sequence>
<dbReference type="PROSITE" id="PS51918">
    <property type="entry name" value="RADICAL_SAM"/>
    <property type="match status" value="1"/>
</dbReference>
<dbReference type="CDD" id="cd01335">
    <property type="entry name" value="Radical_SAM"/>
    <property type="match status" value="1"/>
</dbReference>